<proteinExistence type="predicted"/>
<gene>
    <name evidence="2" type="ORF">MBLL_03524</name>
    <name evidence="1" type="ORF">MBUL_03351</name>
</gene>
<organism evidence="1">
    <name type="scientific">Methylobacterium bullatum</name>
    <dbReference type="NCBI Taxonomy" id="570505"/>
    <lineage>
        <taxon>Bacteria</taxon>
        <taxon>Pseudomonadati</taxon>
        <taxon>Pseudomonadota</taxon>
        <taxon>Alphaproteobacteria</taxon>
        <taxon>Hyphomicrobiales</taxon>
        <taxon>Methylobacteriaceae</taxon>
        <taxon>Methylobacterium</taxon>
    </lineage>
</organism>
<evidence type="ECO:0000313" key="2">
    <source>
        <dbReference type="EMBL" id="CAA2144401.1"/>
    </source>
</evidence>
<reference evidence="1" key="1">
    <citation type="submission" date="2019-12" db="EMBL/GenBank/DDBJ databases">
        <authorList>
            <person name="Cremers G."/>
        </authorList>
    </citation>
    <scope>NUCLEOTIDE SEQUENCE</scope>
    <source>
        <strain evidence="1">Mbul1</strain>
        <strain evidence="2">Mbul2</strain>
    </source>
</reference>
<name>A0A679JDB6_9HYPH</name>
<dbReference type="RefSeq" id="WP_043764324.1">
    <property type="nucleotide sequence ID" value="NZ_LR743511.1"/>
</dbReference>
<dbReference type="EMBL" id="LR743504">
    <property type="protein sequence ID" value="CAA2105756.1"/>
    <property type="molecule type" value="Genomic_DNA"/>
</dbReference>
<protein>
    <submittedName>
        <fullName evidence="1">Uncharacterized protein</fullName>
    </submittedName>
</protein>
<dbReference type="AlphaFoldDB" id="A0A679JDB6"/>
<sequence>MERLCDVRASHLVIACGPCERRGVYRVARLRERFGDHASILDVYLRLTQTCRWQREVGSRPPNVYAVGCRAKLDTSGGAVANGLPSRT</sequence>
<dbReference type="EMBL" id="LR743511">
    <property type="protein sequence ID" value="CAA2144401.1"/>
    <property type="molecule type" value="Genomic_DNA"/>
</dbReference>
<accession>A0A679JDB6</accession>
<evidence type="ECO:0000313" key="1">
    <source>
        <dbReference type="EMBL" id="CAA2105756.1"/>
    </source>
</evidence>